<dbReference type="InterPro" id="IPR003593">
    <property type="entry name" value="AAA+_ATPase"/>
</dbReference>
<dbReference type="InterPro" id="IPR050388">
    <property type="entry name" value="ABC_Ni/Peptide_Import"/>
</dbReference>
<dbReference type="FunFam" id="3.40.50.300:FF:000016">
    <property type="entry name" value="Oligopeptide ABC transporter ATP-binding component"/>
    <property type="match status" value="2"/>
</dbReference>
<dbReference type="InterPro" id="IPR013563">
    <property type="entry name" value="Oligopep_ABC_C"/>
</dbReference>
<dbReference type="PROSITE" id="PS50893">
    <property type="entry name" value="ABC_TRANSPORTER_2"/>
    <property type="match status" value="2"/>
</dbReference>
<dbReference type="EMBL" id="UINC01002632">
    <property type="protein sequence ID" value="SUZ98723.1"/>
    <property type="molecule type" value="Genomic_DNA"/>
</dbReference>
<evidence type="ECO:0000256" key="4">
    <source>
        <dbReference type="ARBA" id="ARBA00022741"/>
    </source>
</evidence>
<gene>
    <name evidence="8" type="ORF">METZ01_LOCUS51577</name>
</gene>
<feature type="domain" description="ABC transporter" evidence="7">
    <location>
        <begin position="351"/>
        <end position="610"/>
    </location>
</feature>
<keyword evidence="4" id="KW-0547">Nucleotide-binding</keyword>
<dbReference type="InterPro" id="IPR017871">
    <property type="entry name" value="ABC_transporter-like_CS"/>
</dbReference>
<sequence>MTSTTPLLEIEDLHVSYLTRAAEVPAVIDFSLTVNEGETVGLVGESGCGKSTVAMAIMNYMGTNGLIKSGSIRFRGQDITTLGPEQLRVLRGNEIAMIYQEPMASLNPAMTVAQQLMEVPILHLGASEQTARSSAETILSDVHIPDPERIMASYPHQISGGQQQRVVIAMALLANPSLLLLDEPTTALDVTVEAGIVKLVREIASKYEMTQVYISHNLGLILETCSRVCVMYSGQAVEEGPVSALFGAPKHPYTHGLFNCIPLPKTDKRNAPLVPIPGQLPLPHERPTGCTYGPRCQAFEAKICDQGTVAYERLGESDQYVRCARWSEISANDLIPDRQLAKSAAIGDLVIEADQLSKYYVVEGKGLSGATLLGRKERVELKANQELNLSARHGETLAIVGESGCGKSTFAKVLLGLETSTSGELTHNGQEVGKTGVQKRTQAQLAALQIVFQNPVDTLNPSHTVGAQVGRVLRKFGIAQGKKDTQEKSLELLAKVKLPDEFYYRLPRQLSGGQKQRIGIARAFAGRPTVVVADEPVSALDVSVQAAITELLMEIQREYGTTLLLISHDLSVVRYLSDRVVVMYLGRIVESGSRDQIFEPPYHPYTEALLAAAPIADLRVKKRDIILEGNLPDPINPPKGCPFSTRCPRHIGEICDTTPPPEHSAADGHRIACHIPLEELSQVDPVFAIQQS</sequence>
<dbReference type="SUPFAM" id="SSF52540">
    <property type="entry name" value="P-loop containing nucleoside triphosphate hydrolases"/>
    <property type="match status" value="2"/>
</dbReference>
<keyword evidence="6" id="KW-0472">Membrane</keyword>
<name>A0A381SC50_9ZZZZ</name>
<dbReference type="InterPro" id="IPR003439">
    <property type="entry name" value="ABC_transporter-like_ATP-bd"/>
</dbReference>
<dbReference type="SMART" id="SM00382">
    <property type="entry name" value="AAA"/>
    <property type="match status" value="2"/>
</dbReference>
<organism evidence="8">
    <name type="scientific">marine metagenome</name>
    <dbReference type="NCBI Taxonomy" id="408172"/>
    <lineage>
        <taxon>unclassified sequences</taxon>
        <taxon>metagenomes</taxon>
        <taxon>ecological metagenomes</taxon>
    </lineage>
</organism>
<evidence type="ECO:0000256" key="1">
    <source>
        <dbReference type="ARBA" id="ARBA00004202"/>
    </source>
</evidence>
<reference evidence="8" key="1">
    <citation type="submission" date="2018-05" db="EMBL/GenBank/DDBJ databases">
        <authorList>
            <person name="Lanie J.A."/>
            <person name="Ng W.-L."/>
            <person name="Kazmierczak K.M."/>
            <person name="Andrzejewski T.M."/>
            <person name="Davidsen T.M."/>
            <person name="Wayne K.J."/>
            <person name="Tettelin H."/>
            <person name="Glass J.I."/>
            <person name="Rusch D."/>
            <person name="Podicherti R."/>
            <person name="Tsui H.-C.T."/>
            <person name="Winkler M.E."/>
        </authorList>
    </citation>
    <scope>NUCLEOTIDE SEQUENCE</scope>
</reference>
<feature type="domain" description="ABC transporter" evidence="7">
    <location>
        <begin position="8"/>
        <end position="258"/>
    </location>
</feature>
<evidence type="ECO:0000259" key="7">
    <source>
        <dbReference type="PROSITE" id="PS50893"/>
    </source>
</evidence>
<evidence type="ECO:0000256" key="2">
    <source>
        <dbReference type="ARBA" id="ARBA00022448"/>
    </source>
</evidence>
<dbReference type="NCBIfam" id="TIGR01727">
    <property type="entry name" value="oligo_HPY"/>
    <property type="match status" value="2"/>
</dbReference>
<dbReference type="Pfam" id="PF08352">
    <property type="entry name" value="oligo_HPY"/>
    <property type="match status" value="2"/>
</dbReference>
<dbReference type="CDD" id="cd03257">
    <property type="entry name" value="ABC_NikE_OppD_transporters"/>
    <property type="match status" value="2"/>
</dbReference>
<evidence type="ECO:0000256" key="6">
    <source>
        <dbReference type="ARBA" id="ARBA00023136"/>
    </source>
</evidence>
<keyword evidence="3" id="KW-1003">Cell membrane</keyword>
<dbReference type="InterPro" id="IPR027417">
    <property type="entry name" value="P-loop_NTPase"/>
</dbReference>
<dbReference type="PROSITE" id="PS00211">
    <property type="entry name" value="ABC_TRANSPORTER_1"/>
    <property type="match status" value="2"/>
</dbReference>
<dbReference type="GO" id="GO:0005524">
    <property type="term" value="F:ATP binding"/>
    <property type="evidence" value="ECO:0007669"/>
    <property type="project" value="UniProtKB-KW"/>
</dbReference>
<evidence type="ECO:0000256" key="3">
    <source>
        <dbReference type="ARBA" id="ARBA00022475"/>
    </source>
</evidence>
<keyword evidence="2" id="KW-0813">Transport</keyword>
<dbReference type="AlphaFoldDB" id="A0A381SC50"/>
<keyword evidence="5" id="KW-0067">ATP-binding</keyword>
<dbReference type="Gene3D" id="3.40.50.300">
    <property type="entry name" value="P-loop containing nucleotide triphosphate hydrolases"/>
    <property type="match status" value="2"/>
</dbReference>
<protein>
    <recommendedName>
        <fullName evidence="7">ABC transporter domain-containing protein</fullName>
    </recommendedName>
</protein>
<dbReference type="Pfam" id="PF00005">
    <property type="entry name" value="ABC_tran"/>
    <property type="match status" value="2"/>
</dbReference>
<accession>A0A381SC50</accession>
<proteinExistence type="predicted"/>
<dbReference type="PANTHER" id="PTHR43297:SF2">
    <property type="entry name" value="DIPEPTIDE TRANSPORT ATP-BINDING PROTEIN DPPD"/>
    <property type="match status" value="1"/>
</dbReference>
<evidence type="ECO:0000256" key="5">
    <source>
        <dbReference type="ARBA" id="ARBA00022840"/>
    </source>
</evidence>
<comment type="subcellular location">
    <subcellularLocation>
        <location evidence="1">Cell membrane</location>
        <topology evidence="1">Peripheral membrane protein</topology>
    </subcellularLocation>
</comment>
<dbReference type="NCBIfam" id="NF008453">
    <property type="entry name" value="PRK11308.1"/>
    <property type="match status" value="2"/>
</dbReference>
<dbReference type="PANTHER" id="PTHR43297">
    <property type="entry name" value="OLIGOPEPTIDE TRANSPORT ATP-BINDING PROTEIN APPD"/>
    <property type="match status" value="1"/>
</dbReference>
<dbReference type="GO" id="GO:0016887">
    <property type="term" value="F:ATP hydrolysis activity"/>
    <property type="evidence" value="ECO:0007669"/>
    <property type="project" value="InterPro"/>
</dbReference>
<evidence type="ECO:0000313" key="8">
    <source>
        <dbReference type="EMBL" id="SUZ98723.1"/>
    </source>
</evidence>
<dbReference type="GO" id="GO:0015833">
    <property type="term" value="P:peptide transport"/>
    <property type="evidence" value="ECO:0007669"/>
    <property type="project" value="InterPro"/>
</dbReference>
<dbReference type="GO" id="GO:0005886">
    <property type="term" value="C:plasma membrane"/>
    <property type="evidence" value="ECO:0007669"/>
    <property type="project" value="UniProtKB-SubCell"/>
</dbReference>